<dbReference type="Proteomes" id="UP000824044">
    <property type="component" value="Unassembled WGS sequence"/>
</dbReference>
<evidence type="ECO:0000313" key="2">
    <source>
        <dbReference type="EMBL" id="HIZ24301.1"/>
    </source>
</evidence>
<proteinExistence type="predicted"/>
<gene>
    <name evidence="2" type="ORF">H9812_02350</name>
</gene>
<feature type="chain" id="PRO_5038984729" description="Lipoprotein" evidence="1">
    <location>
        <begin position="29"/>
        <end position="228"/>
    </location>
</feature>
<dbReference type="AlphaFoldDB" id="A0A9D2IV20"/>
<name>A0A9D2IV20_9FIRM</name>
<evidence type="ECO:0000313" key="3">
    <source>
        <dbReference type="Proteomes" id="UP000824044"/>
    </source>
</evidence>
<reference evidence="2" key="1">
    <citation type="journal article" date="2021" name="PeerJ">
        <title>Extensive microbial diversity within the chicken gut microbiome revealed by metagenomics and culture.</title>
        <authorList>
            <person name="Gilroy R."/>
            <person name="Ravi A."/>
            <person name="Getino M."/>
            <person name="Pursley I."/>
            <person name="Horton D.L."/>
            <person name="Alikhan N.F."/>
            <person name="Baker D."/>
            <person name="Gharbi K."/>
            <person name="Hall N."/>
            <person name="Watson M."/>
            <person name="Adriaenssens E.M."/>
            <person name="Foster-Nyarko E."/>
            <person name="Jarju S."/>
            <person name="Secka A."/>
            <person name="Antonio M."/>
            <person name="Oren A."/>
            <person name="Chaudhuri R.R."/>
            <person name="La Ragione R."/>
            <person name="Hildebrand F."/>
            <person name="Pallen M.J."/>
        </authorList>
    </citation>
    <scope>NUCLEOTIDE SEQUENCE</scope>
    <source>
        <strain evidence="2">CHK33-5263</strain>
    </source>
</reference>
<accession>A0A9D2IV20</accession>
<sequence length="228" mass="25966">MRRHGKIVTCAVALILTFAASLCTGCTAGSYSEEQHIQRVTERAEERFLGEGSEYTGLEVYPIYNGYDELNYMLIELEPQGFMYVLIRDDVTFEWISGVGMYLCSELEPVSWMPYRVHEGMREEVVDENGHTSIYTDRELFRDENGDVIIYHQSHFKVAGIENERRYLLSIVSVSHGSGSDALIPAVKRGDQYLNLVDGTLIDYEPGMQSATYAVEHLSFIPKYDFSL</sequence>
<dbReference type="EMBL" id="DXBS01000049">
    <property type="protein sequence ID" value="HIZ24301.1"/>
    <property type="molecule type" value="Genomic_DNA"/>
</dbReference>
<evidence type="ECO:0008006" key="4">
    <source>
        <dbReference type="Google" id="ProtNLM"/>
    </source>
</evidence>
<feature type="signal peptide" evidence="1">
    <location>
        <begin position="1"/>
        <end position="28"/>
    </location>
</feature>
<keyword evidence="1" id="KW-0732">Signal</keyword>
<comment type="caution">
    <text evidence="2">The sequence shown here is derived from an EMBL/GenBank/DDBJ whole genome shotgun (WGS) entry which is preliminary data.</text>
</comment>
<evidence type="ECO:0000256" key="1">
    <source>
        <dbReference type="SAM" id="SignalP"/>
    </source>
</evidence>
<organism evidence="2 3">
    <name type="scientific">Candidatus Gallimonas intestinigallinarum</name>
    <dbReference type="NCBI Taxonomy" id="2838604"/>
    <lineage>
        <taxon>Bacteria</taxon>
        <taxon>Bacillati</taxon>
        <taxon>Bacillota</taxon>
        <taxon>Clostridia</taxon>
        <taxon>Candidatus Gallimonas</taxon>
    </lineage>
</organism>
<protein>
    <recommendedName>
        <fullName evidence="4">Lipoprotein</fullName>
    </recommendedName>
</protein>
<reference evidence="2" key="2">
    <citation type="submission" date="2021-04" db="EMBL/GenBank/DDBJ databases">
        <authorList>
            <person name="Gilroy R."/>
        </authorList>
    </citation>
    <scope>NUCLEOTIDE SEQUENCE</scope>
    <source>
        <strain evidence="2">CHK33-5263</strain>
    </source>
</reference>